<proteinExistence type="inferred from homology"/>
<dbReference type="InterPro" id="IPR051683">
    <property type="entry name" value="Enoyl-CoA_Hydratase/Isomerase"/>
</dbReference>
<evidence type="ECO:0000313" key="4">
    <source>
        <dbReference type="Proteomes" id="UP000075320"/>
    </source>
</evidence>
<evidence type="ECO:0000313" key="3">
    <source>
        <dbReference type="EMBL" id="KYG66376.1"/>
    </source>
</evidence>
<evidence type="ECO:0000256" key="2">
    <source>
        <dbReference type="SAM" id="MobiDB-lite"/>
    </source>
</evidence>
<accession>A0A150WPT8</accession>
<dbReference type="EMBL" id="LUKE01000001">
    <property type="protein sequence ID" value="KYG66376.1"/>
    <property type="molecule type" value="Genomic_DNA"/>
</dbReference>
<organism evidence="3 4">
    <name type="scientific">Bdellovibrio bacteriovorus</name>
    <dbReference type="NCBI Taxonomy" id="959"/>
    <lineage>
        <taxon>Bacteria</taxon>
        <taxon>Pseudomonadati</taxon>
        <taxon>Bdellovibrionota</taxon>
        <taxon>Bdellovibrionia</taxon>
        <taxon>Bdellovibrionales</taxon>
        <taxon>Pseudobdellovibrionaceae</taxon>
        <taxon>Bdellovibrio</taxon>
    </lineage>
</organism>
<dbReference type="PANTHER" id="PTHR42964">
    <property type="entry name" value="ENOYL-COA HYDRATASE"/>
    <property type="match status" value="1"/>
</dbReference>
<dbReference type="CDD" id="cd06558">
    <property type="entry name" value="crotonase-like"/>
    <property type="match status" value="1"/>
</dbReference>
<dbReference type="SUPFAM" id="SSF52096">
    <property type="entry name" value="ClpP/crotonase"/>
    <property type="match status" value="1"/>
</dbReference>
<dbReference type="OrthoDB" id="5290626at2"/>
<dbReference type="InterPro" id="IPR014748">
    <property type="entry name" value="Enoyl-CoA_hydra_C"/>
</dbReference>
<dbReference type="Pfam" id="PF00378">
    <property type="entry name" value="ECH_1"/>
    <property type="match status" value="1"/>
</dbReference>
<keyword evidence="4" id="KW-1185">Reference proteome</keyword>
<dbReference type="PANTHER" id="PTHR42964:SF1">
    <property type="entry name" value="POLYKETIDE BIOSYNTHESIS ENOYL-COA HYDRATASE PKSH-RELATED"/>
    <property type="match status" value="1"/>
</dbReference>
<dbReference type="Gene3D" id="1.10.12.10">
    <property type="entry name" value="Lyase 2-enoyl-coa Hydratase, Chain A, domain 2"/>
    <property type="match status" value="1"/>
</dbReference>
<name>A0A150WPT8_BDEBC</name>
<sequence length="259" mass="28649">MKFLILTEMDHVAYVKLHRPEMRNAFNPEMISEIIKTFLDLEKRQDLRAVVLQGEGKAFCAGGDLNWMKEMVNFSFEQNLQDSTVLFEMFEAIAHCTLPVIGLVHGAAFGGALGLIAACDEVIAEEGTQFCFSEVKLGIAPAVISAFVMRKANAGKVRPLMLSASVFNPHIAQQAGLVTEVVGHGEGHTALQKTLQPYLQAGPQAVRETKKLLNNLESLNWKQQKEATAKVIAERRASPEGQEGLRAFLEKREPSWRST</sequence>
<protein>
    <submittedName>
        <fullName evidence="3">Enoyl-CoA hydratase</fullName>
    </submittedName>
</protein>
<gene>
    <name evidence="3" type="ORF">AZI86_04790</name>
</gene>
<dbReference type="InterPro" id="IPR001753">
    <property type="entry name" value="Enoyl-CoA_hydra/iso"/>
</dbReference>
<dbReference type="InterPro" id="IPR029045">
    <property type="entry name" value="ClpP/crotonase-like_dom_sf"/>
</dbReference>
<dbReference type="Gene3D" id="3.90.226.10">
    <property type="entry name" value="2-enoyl-CoA Hydratase, Chain A, domain 1"/>
    <property type="match status" value="1"/>
</dbReference>
<reference evidence="3 4" key="1">
    <citation type="submission" date="2016-03" db="EMBL/GenBank/DDBJ databases">
        <authorList>
            <person name="Ploux O."/>
        </authorList>
    </citation>
    <scope>NUCLEOTIDE SEQUENCE [LARGE SCALE GENOMIC DNA]</scope>
    <source>
        <strain evidence="3 4">R0</strain>
    </source>
</reference>
<feature type="region of interest" description="Disordered" evidence="2">
    <location>
        <begin position="234"/>
        <end position="259"/>
    </location>
</feature>
<dbReference type="Proteomes" id="UP000075320">
    <property type="component" value="Unassembled WGS sequence"/>
</dbReference>
<evidence type="ECO:0000256" key="1">
    <source>
        <dbReference type="ARBA" id="ARBA00005254"/>
    </source>
</evidence>
<comment type="similarity">
    <text evidence="1">Belongs to the enoyl-CoA hydratase/isomerase family.</text>
</comment>
<dbReference type="RefSeq" id="WP_061833941.1">
    <property type="nucleotide sequence ID" value="NZ_LUKE01000001.1"/>
</dbReference>
<feature type="compositionally biased region" description="Basic and acidic residues" evidence="2">
    <location>
        <begin position="248"/>
        <end position="259"/>
    </location>
</feature>
<dbReference type="AlphaFoldDB" id="A0A150WPT8"/>
<comment type="caution">
    <text evidence="3">The sequence shown here is derived from an EMBL/GenBank/DDBJ whole genome shotgun (WGS) entry which is preliminary data.</text>
</comment>
<dbReference type="GO" id="GO:0003824">
    <property type="term" value="F:catalytic activity"/>
    <property type="evidence" value="ECO:0007669"/>
    <property type="project" value="UniProtKB-ARBA"/>
</dbReference>